<dbReference type="InterPro" id="IPR041581">
    <property type="entry name" value="Glyoxalase_6"/>
</dbReference>
<dbReference type="InterPro" id="IPR037523">
    <property type="entry name" value="VOC_core"/>
</dbReference>
<dbReference type="PANTHER" id="PTHR35908:SF1">
    <property type="entry name" value="CONSERVED PROTEIN"/>
    <property type="match status" value="1"/>
</dbReference>
<organism evidence="2 3">
    <name type="scientific">Streptomyces abyssalis</name>
    <dbReference type="NCBI Taxonomy" id="933944"/>
    <lineage>
        <taxon>Bacteria</taxon>
        <taxon>Bacillati</taxon>
        <taxon>Actinomycetota</taxon>
        <taxon>Actinomycetes</taxon>
        <taxon>Kitasatosporales</taxon>
        <taxon>Streptomycetaceae</taxon>
        <taxon>Streptomyces</taxon>
    </lineage>
</organism>
<feature type="domain" description="VOC" evidence="1">
    <location>
        <begin position="4"/>
        <end position="118"/>
    </location>
</feature>
<evidence type="ECO:0000259" key="1">
    <source>
        <dbReference type="PROSITE" id="PS51819"/>
    </source>
</evidence>
<dbReference type="InterPro" id="IPR029068">
    <property type="entry name" value="Glyas_Bleomycin-R_OHBP_Dase"/>
</dbReference>
<reference evidence="2 3" key="1">
    <citation type="journal article" date="2016" name="Front. Microbiol.">
        <title>Comparative Genomics Analysis of Streptomyces Species Reveals Their Adaptation to the Marine Environment and Their Diversity at the Genomic Level.</title>
        <authorList>
            <person name="Tian X."/>
            <person name="Zhang Z."/>
            <person name="Yang T."/>
            <person name="Chen M."/>
            <person name="Li J."/>
            <person name="Chen F."/>
            <person name="Yang J."/>
            <person name="Li W."/>
            <person name="Zhang B."/>
            <person name="Zhang Z."/>
            <person name="Wu J."/>
            <person name="Zhang C."/>
            <person name="Long L."/>
            <person name="Xiao J."/>
        </authorList>
    </citation>
    <scope>NUCLEOTIDE SEQUENCE [LARGE SCALE GENOMIC DNA]</scope>
    <source>
        <strain evidence="2 3">SCSIO 10390</strain>
    </source>
</reference>
<dbReference type="PROSITE" id="PS51819">
    <property type="entry name" value="VOC"/>
    <property type="match status" value="1"/>
</dbReference>
<dbReference type="EMBL" id="LJGT01000037">
    <property type="protein sequence ID" value="OEU92072.1"/>
    <property type="molecule type" value="Genomic_DNA"/>
</dbReference>
<dbReference type="STRING" id="933944.AN215_06500"/>
<accession>A0A1E7JT62</accession>
<dbReference type="Gene3D" id="3.10.180.10">
    <property type="entry name" value="2,3-Dihydroxybiphenyl 1,2-Dioxygenase, domain 1"/>
    <property type="match status" value="1"/>
</dbReference>
<proteinExistence type="predicted"/>
<dbReference type="SUPFAM" id="SSF54593">
    <property type="entry name" value="Glyoxalase/Bleomycin resistance protein/Dihydroxybiphenyl dioxygenase"/>
    <property type="match status" value="1"/>
</dbReference>
<name>A0A1E7JT62_9ACTN</name>
<dbReference type="PATRIC" id="fig|933944.5.peg.5160"/>
<dbReference type="CDD" id="cd06587">
    <property type="entry name" value="VOC"/>
    <property type="match status" value="1"/>
</dbReference>
<comment type="caution">
    <text evidence="2">The sequence shown here is derived from an EMBL/GenBank/DDBJ whole genome shotgun (WGS) entry which is preliminary data.</text>
</comment>
<sequence length="131" mass="14317">MTSTLQNIAVDCSDPYALARFWSEVLGVPVHPDDKPGDTEVGLPLEGGRELLFLKVPEPKAVKNRLHLCVAARESRDREVERLLERGASMSDDHRNDDGSGWAVLTDPEGNEFCVLRSAAERQGAQAGFTG</sequence>
<gene>
    <name evidence="2" type="ORF">AN215_06500</name>
</gene>
<evidence type="ECO:0000313" key="3">
    <source>
        <dbReference type="Proteomes" id="UP000176087"/>
    </source>
</evidence>
<dbReference type="RefSeq" id="WP_070009741.1">
    <property type="nucleotide sequence ID" value="NZ_LJGS01000037.1"/>
</dbReference>
<protein>
    <submittedName>
        <fullName evidence="2">Glyoxalase</fullName>
    </submittedName>
</protein>
<keyword evidence="3" id="KW-1185">Reference proteome</keyword>
<dbReference type="AlphaFoldDB" id="A0A1E7JT62"/>
<evidence type="ECO:0000313" key="2">
    <source>
        <dbReference type="EMBL" id="OEU92072.1"/>
    </source>
</evidence>
<dbReference type="Pfam" id="PF18029">
    <property type="entry name" value="Glyoxalase_6"/>
    <property type="match status" value="1"/>
</dbReference>
<dbReference type="PANTHER" id="PTHR35908">
    <property type="entry name" value="HYPOTHETICAL FUSION PROTEIN"/>
    <property type="match status" value="1"/>
</dbReference>
<dbReference type="Proteomes" id="UP000176087">
    <property type="component" value="Unassembled WGS sequence"/>
</dbReference>